<comment type="caution">
    <text evidence="2">The sequence shown here is derived from an EMBL/GenBank/DDBJ whole genome shotgun (WGS) entry which is preliminary data.</text>
</comment>
<sequence>MKCSLLLFPGLFLAASAFAADQMPMREIQATGFDQQRAAIVEGFADGERYAEIEPEQKTKVLAALDRMEQTLGPAGSIERLSPEAKVALYNDQEVINTILTDAQEASREVCKRNRTVNSRLKNSECHTVAEWERRRERAREMAERARGNVSDPAGK</sequence>
<keyword evidence="3" id="KW-1185">Reference proteome</keyword>
<organism evidence="2 3">
    <name type="scientific">Chiayiivirga flava</name>
    <dbReference type="NCBI Taxonomy" id="659595"/>
    <lineage>
        <taxon>Bacteria</taxon>
        <taxon>Pseudomonadati</taxon>
        <taxon>Pseudomonadota</taxon>
        <taxon>Gammaproteobacteria</taxon>
        <taxon>Lysobacterales</taxon>
        <taxon>Lysobacteraceae</taxon>
        <taxon>Chiayiivirga</taxon>
    </lineage>
</organism>
<evidence type="ECO:0000256" key="1">
    <source>
        <dbReference type="SAM" id="SignalP"/>
    </source>
</evidence>
<dbReference type="AlphaFoldDB" id="A0A7W8D7F2"/>
<feature type="chain" id="PRO_5030878505" description="Secreted protein" evidence="1">
    <location>
        <begin position="20"/>
        <end position="156"/>
    </location>
</feature>
<evidence type="ECO:0008006" key="4">
    <source>
        <dbReference type="Google" id="ProtNLM"/>
    </source>
</evidence>
<reference evidence="2 3" key="1">
    <citation type="submission" date="2020-08" db="EMBL/GenBank/DDBJ databases">
        <title>Genomic Encyclopedia of Type Strains, Phase IV (KMG-IV): sequencing the most valuable type-strain genomes for metagenomic binning, comparative biology and taxonomic classification.</title>
        <authorList>
            <person name="Goeker M."/>
        </authorList>
    </citation>
    <scope>NUCLEOTIDE SEQUENCE [LARGE SCALE GENOMIC DNA]</scope>
    <source>
        <strain evidence="2 3">DSM 24163</strain>
    </source>
</reference>
<evidence type="ECO:0000313" key="2">
    <source>
        <dbReference type="EMBL" id="MBB5208947.1"/>
    </source>
</evidence>
<name>A0A7W8D7F2_9GAMM</name>
<protein>
    <recommendedName>
        <fullName evidence="4">Secreted protein</fullName>
    </recommendedName>
</protein>
<feature type="signal peptide" evidence="1">
    <location>
        <begin position="1"/>
        <end position="19"/>
    </location>
</feature>
<dbReference type="EMBL" id="JACHHP010000004">
    <property type="protein sequence ID" value="MBB5208947.1"/>
    <property type="molecule type" value="Genomic_DNA"/>
</dbReference>
<accession>A0A7W8D7F2</accession>
<gene>
    <name evidence="2" type="ORF">HNQ52_002497</name>
</gene>
<dbReference type="Proteomes" id="UP000521199">
    <property type="component" value="Unassembled WGS sequence"/>
</dbReference>
<dbReference type="RefSeq" id="WP_183961488.1">
    <property type="nucleotide sequence ID" value="NZ_JACHHP010000004.1"/>
</dbReference>
<proteinExistence type="predicted"/>
<keyword evidence="1" id="KW-0732">Signal</keyword>
<evidence type="ECO:0000313" key="3">
    <source>
        <dbReference type="Proteomes" id="UP000521199"/>
    </source>
</evidence>